<dbReference type="RefSeq" id="WP_380857767.1">
    <property type="nucleotide sequence ID" value="NZ_JBHRXV010000003.1"/>
</dbReference>
<dbReference type="Gene3D" id="3.40.50.1460">
    <property type="match status" value="1"/>
</dbReference>
<gene>
    <name evidence="2" type="ORF">ACFOMD_05015</name>
</gene>
<protein>
    <submittedName>
        <fullName evidence="2">C13 family peptidase</fullName>
    </submittedName>
</protein>
<feature type="signal peptide" evidence="1">
    <location>
        <begin position="1"/>
        <end position="21"/>
    </location>
</feature>
<dbReference type="InterPro" id="IPR001096">
    <property type="entry name" value="Peptidase_C13"/>
</dbReference>
<comment type="caution">
    <text evidence="2">The sequence shown here is derived from an EMBL/GenBank/DDBJ whole genome shotgun (WGS) entry which is preliminary data.</text>
</comment>
<evidence type="ECO:0000256" key="1">
    <source>
        <dbReference type="SAM" id="SignalP"/>
    </source>
</evidence>
<accession>A0ABV7X6Z3</accession>
<dbReference type="Pfam" id="PF01650">
    <property type="entry name" value="Peptidase_C13"/>
    <property type="match status" value="1"/>
</dbReference>
<dbReference type="Proteomes" id="UP001595615">
    <property type="component" value="Unassembled WGS sequence"/>
</dbReference>
<organism evidence="2 3">
    <name type="scientific">Sphingoaurantiacus capsulatus</name>
    <dbReference type="NCBI Taxonomy" id="1771310"/>
    <lineage>
        <taxon>Bacteria</taxon>
        <taxon>Pseudomonadati</taxon>
        <taxon>Pseudomonadota</taxon>
        <taxon>Alphaproteobacteria</taxon>
        <taxon>Sphingomonadales</taxon>
        <taxon>Sphingosinicellaceae</taxon>
        <taxon>Sphingoaurantiacus</taxon>
    </lineage>
</organism>
<name>A0ABV7X6Z3_9SPHN</name>
<dbReference type="SUPFAM" id="SSF52129">
    <property type="entry name" value="Caspase-like"/>
    <property type="match status" value="1"/>
</dbReference>
<feature type="chain" id="PRO_5047499757" evidence="1">
    <location>
        <begin position="22"/>
        <end position="249"/>
    </location>
</feature>
<dbReference type="EMBL" id="JBHRXV010000003">
    <property type="protein sequence ID" value="MFC3711919.1"/>
    <property type="molecule type" value="Genomic_DNA"/>
</dbReference>
<keyword evidence="3" id="KW-1185">Reference proteome</keyword>
<dbReference type="InterPro" id="IPR029030">
    <property type="entry name" value="Caspase-like_dom_sf"/>
</dbReference>
<keyword evidence="1" id="KW-0732">Signal</keyword>
<sequence>MRLIARLVALLLLAIPGQAFAGKAAFSEWAAAVVAGDWRGANGLRIDAFDNARRDVTLALIAAGFTAENVRQFSPDSRQGVLDATPDGLSKNWFELTKQAPAGCLLYVTSHGLPGKIIMGKKELRPRDIDMMLDFSCANRPTVVVLSACYSGSFIPTLAQGNRLILAAARSDRTSFGCGAGFDYPVFDACVLEALPKVADFAKLSATAQSCVAAREKKDKLVPPSEPQISMGEDVAKLIPALSLKPDTP</sequence>
<evidence type="ECO:0000313" key="2">
    <source>
        <dbReference type="EMBL" id="MFC3711919.1"/>
    </source>
</evidence>
<evidence type="ECO:0000313" key="3">
    <source>
        <dbReference type="Proteomes" id="UP001595615"/>
    </source>
</evidence>
<reference evidence="3" key="1">
    <citation type="journal article" date="2019" name="Int. J. Syst. Evol. Microbiol.">
        <title>The Global Catalogue of Microorganisms (GCM) 10K type strain sequencing project: providing services to taxonomists for standard genome sequencing and annotation.</title>
        <authorList>
            <consortium name="The Broad Institute Genomics Platform"/>
            <consortium name="The Broad Institute Genome Sequencing Center for Infectious Disease"/>
            <person name="Wu L."/>
            <person name="Ma J."/>
        </authorList>
    </citation>
    <scope>NUCLEOTIDE SEQUENCE [LARGE SCALE GENOMIC DNA]</scope>
    <source>
        <strain evidence="3">KCTC 42644</strain>
    </source>
</reference>
<proteinExistence type="predicted"/>